<feature type="domain" description="AMP-dependent synthetase/ligase" evidence="5">
    <location>
        <begin position="31"/>
        <end position="367"/>
    </location>
</feature>
<evidence type="ECO:0000259" key="5">
    <source>
        <dbReference type="Pfam" id="PF00501"/>
    </source>
</evidence>
<dbReference type="InterPro" id="IPR000873">
    <property type="entry name" value="AMP-dep_synth/lig_dom"/>
</dbReference>
<dbReference type="Pfam" id="PF13193">
    <property type="entry name" value="AMP-binding_C"/>
    <property type="match status" value="1"/>
</dbReference>
<evidence type="ECO:0000313" key="7">
    <source>
        <dbReference type="EMBL" id="KAF7129164.1"/>
    </source>
</evidence>
<dbReference type="Gene3D" id="3.40.50.12780">
    <property type="entry name" value="N-terminal domain of ligase-like"/>
    <property type="match status" value="2"/>
</dbReference>
<dbReference type="InterPro" id="IPR042099">
    <property type="entry name" value="ANL_N_sf"/>
</dbReference>
<comment type="pathway">
    <text evidence="1">Phytoalexin biosynthesis; 3,4',5-trihydroxystilbene biosynthesis; 3,4',5-trihydroxystilbene from trans-4-coumarate: step 1/2.</text>
</comment>
<dbReference type="GO" id="GO:0009698">
    <property type="term" value="P:phenylpropanoid metabolic process"/>
    <property type="evidence" value="ECO:0007669"/>
    <property type="project" value="UniProtKB-KW"/>
</dbReference>
<keyword evidence="8" id="KW-1185">Reference proteome</keyword>
<dbReference type="AlphaFoldDB" id="A0A834GBR9"/>
<reference evidence="7" key="1">
    <citation type="submission" date="2019-11" db="EMBL/GenBank/DDBJ databases">
        <authorList>
            <person name="Liu Y."/>
            <person name="Hou J."/>
            <person name="Li T.-Q."/>
            <person name="Guan C.-H."/>
            <person name="Wu X."/>
            <person name="Wu H.-Z."/>
            <person name="Ling F."/>
            <person name="Zhang R."/>
            <person name="Shi X.-G."/>
            <person name="Ren J.-P."/>
            <person name="Chen E.-F."/>
            <person name="Sun J.-M."/>
        </authorList>
    </citation>
    <scope>NUCLEOTIDE SEQUENCE</scope>
    <source>
        <strain evidence="7">Adult_tree_wgs_1</strain>
        <tissue evidence="7">Leaves</tissue>
    </source>
</reference>
<dbReference type="InterPro" id="IPR020845">
    <property type="entry name" value="AMP-binding_CS"/>
</dbReference>
<dbReference type="UniPathway" id="UPA00372">
    <property type="reaction ID" value="UER00547"/>
</dbReference>
<evidence type="ECO:0000313" key="8">
    <source>
        <dbReference type="Proteomes" id="UP000626092"/>
    </source>
</evidence>
<feature type="domain" description="AMP-dependent synthetase/ligase" evidence="5">
    <location>
        <begin position="721"/>
        <end position="841"/>
    </location>
</feature>
<dbReference type="PROSITE" id="PS00455">
    <property type="entry name" value="AMP_BINDING"/>
    <property type="match status" value="2"/>
</dbReference>
<dbReference type="PANTHER" id="PTHR43859:SF11">
    <property type="entry name" value="4-COUMARATE--COA LIGASE"/>
    <property type="match status" value="1"/>
</dbReference>
<evidence type="ECO:0000259" key="6">
    <source>
        <dbReference type="Pfam" id="PF13193"/>
    </source>
</evidence>
<evidence type="ECO:0000256" key="3">
    <source>
        <dbReference type="ARBA" id="ARBA00022598"/>
    </source>
</evidence>
<dbReference type="InterPro" id="IPR025110">
    <property type="entry name" value="AMP-bd_C"/>
</dbReference>
<dbReference type="OrthoDB" id="10253115at2759"/>
<feature type="domain" description="AMP-binding enzyme C-terminal" evidence="6">
    <location>
        <begin position="418"/>
        <end position="492"/>
    </location>
</feature>
<evidence type="ECO:0008006" key="9">
    <source>
        <dbReference type="Google" id="ProtNLM"/>
    </source>
</evidence>
<sequence length="951" mass="103520">MSHCVAAACLRMGSLPAETVVVFKNPFSVIRVAALAPNIPALYELYFGVPMAGAVLSALNTSLDAPMLAMLLQQLEAKIICVDSQYLQIVIKALELISAAKAKSPFIVVIQDSNQGAFSTTQEVPPCSLDYDRLLEMGKHDFEIVNPIDECDPITVNYTSGSTGTPKGAVYSHRATYLNSIAQIFRFKMSAKTVFLWTVDMFRCSGWCFTWAMAALGGTNICLRNVTTKVIFDSILIHKVTHLCGAPTILNIIAEAPFAGHRPLATKVDLVIAGVLPPLEILNNVQKLGFNVSHAYGMTEALGLVTVRSLEFDQYDRASIKDRDGVYNVVMEGVDVKDPTTMRSVPADGKTIGEVMLRSNTMMLGYLKNIQGTQGAFKNGWYCTRDLGVRDPDGHIRIKDRAANAIFNCEGNAISTLEIEAVLASHSAVEATAVVGRPDERLGESPCAFVKLKEGRTTSSQDIIEFCAVRLPNYMVPESVVFGDLPVNSTGKIQKFVLKEKAKDLGSLCHSNGHLVICELSSLSSSYHSPSSSYLNPPFGLSSTASASGWAKSGDEMKQRWLGLLVNKLLDPRRQVPRTLTMDEGATGDEYGAMEIIKPITPSPSSVDISLFLAVTLALASATAGREVGELLEADRVVTVLVDLRHNVGQSHRFNCKKNQRKNGGYGEMLCQSCFPLSYKLLKASSFCSANRGRCIRFASVLSQMGLNCGDIVSLQKWAVLSAFNTSLDAPVLALLLQQLEAKIICVNCHNRGAFSSTQEVPPGSLDYDRLLEMGKHDFEIVSPIDECDPITVNYTSGSTGMPKGAVYSNRSAYLNLIAQILLFKMSAKMVFLWTMDMFRCNRSLGPVIVRSLEFDQYDCASIKDGDSVHNVVMEGVDVKDPTTIRSVLADGKTIGDAISTLEIEAVSTSDLAVEATAIVERPDDLLGERPCAFMKLKEGHMTSTQDIIEF</sequence>
<gene>
    <name evidence="7" type="ORF">RHSIM_Rhsim10G0200900</name>
</gene>
<evidence type="ECO:0000256" key="1">
    <source>
        <dbReference type="ARBA" id="ARBA00004930"/>
    </source>
</evidence>
<dbReference type="PANTHER" id="PTHR43859">
    <property type="entry name" value="ACYL-ACTIVATING ENZYME"/>
    <property type="match status" value="1"/>
</dbReference>
<dbReference type="EMBL" id="WJXA01000010">
    <property type="protein sequence ID" value="KAF7129164.1"/>
    <property type="molecule type" value="Genomic_DNA"/>
</dbReference>
<dbReference type="Proteomes" id="UP000626092">
    <property type="component" value="Unassembled WGS sequence"/>
</dbReference>
<name>A0A834GBR9_RHOSS</name>
<comment type="similarity">
    <text evidence="2">Belongs to the ATP-dependent AMP-binding enzyme family.</text>
</comment>
<proteinExistence type="inferred from homology"/>
<comment type="caution">
    <text evidence="7">The sequence shown here is derived from an EMBL/GenBank/DDBJ whole genome shotgun (WGS) entry which is preliminary data.</text>
</comment>
<evidence type="ECO:0000256" key="4">
    <source>
        <dbReference type="ARBA" id="ARBA00023051"/>
    </source>
</evidence>
<accession>A0A834GBR9</accession>
<keyword evidence="3" id="KW-0436">Ligase</keyword>
<dbReference type="GO" id="GO:0016874">
    <property type="term" value="F:ligase activity"/>
    <property type="evidence" value="ECO:0007669"/>
    <property type="project" value="UniProtKB-KW"/>
</dbReference>
<keyword evidence="4" id="KW-0587">Phenylpropanoid metabolism</keyword>
<evidence type="ECO:0000256" key="2">
    <source>
        <dbReference type="ARBA" id="ARBA00006432"/>
    </source>
</evidence>
<dbReference type="Gene3D" id="3.30.300.30">
    <property type="match status" value="2"/>
</dbReference>
<organism evidence="7 8">
    <name type="scientific">Rhododendron simsii</name>
    <name type="common">Sims's rhododendron</name>
    <dbReference type="NCBI Taxonomy" id="118357"/>
    <lineage>
        <taxon>Eukaryota</taxon>
        <taxon>Viridiplantae</taxon>
        <taxon>Streptophyta</taxon>
        <taxon>Embryophyta</taxon>
        <taxon>Tracheophyta</taxon>
        <taxon>Spermatophyta</taxon>
        <taxon>Magnoliopsida</taxon>
        <taxon>eudicotyledons</taxon>
        <taxon>Gunneridae</taxon>
        <taxon>Pentapetalae</taxon>
        <taxon>asterids</taxon>
        <taxon>Ericales</taxon>
        <taxon>Ericaceae</taxon>
        <taxon>Ericoideae</taxon>
        <taxon>Rhodoreae</taxon>
        <taxon>Rhododendron</taxon>
    </lineage>
</organism>
<dbReference type="SUPFAM" id="SSF56801">
    <property type="entry name" value="Acetyl-CoA synthetase-like"/>
    <property type="match status" value="3"/>
</dbReference>
<protein>
    <recommendedName>
        <fullName evidence="9">4-coumarate--CoA ligase</fullName>
    </recommendedName>
</protein>
<dbReference type="InterPro" id="IPR045851">
    <property type="entry name" value="AMP-bd_C_sf"/>
</dbReference>
<dbReference type="Pfam" id="PF00501">
    <property type="entry name" value="AMP-binding"/>
    <property type="match status" value="2"/>
</dbReference>